<comment type="caution">
    <text evidence="7">The sequence shown here is derived from an EMBL/GenBank/DDBJ whole genome shotgun (WGS) entry which is preliminary data.</text>
</comment>
<accession>A0A1J5PG04</accession>
<evidence type="ECO:0000256" key="3">
    <source>
        <dbReference type="ARBA" id="ARBA00022679"/>
    </source>
</evidence>
<evidence type="ECO:0000256" key="4">
    <source>
        <dbReference type="ARBA" id="ARBA00022777"/>
    </source>
</evidence>
<comment type="catalytic activity">
    <reaction evidence="1">
        <text>ATP + protein L-histidine = ADP + protein N-phospho-L-histidine.</text>
        <dbReference type="EC" id="2.7.13.3"/>
    </reaction>
</comment>
<dbReference type="PRINTS" id="PR00344">
    <property type="entry name" value="BCTRLSENSOR"/>
</dbReference>
<dbReference type="InterPro" id="IPR036890">
    <property type="entry name" value="HATPase_C_sf"/>
</dbReference>
<dbReference type="PANTHER" id="PTHR43711">
    <property type="entry name" value="TWO-COMPONENT HISTIDINE KINASE"/>
    <property type="match status" value="1"/>
</dbReference>
<evidence type="ECO:0000259" key="6">
    <source>
        <dbReference type="PROSITE" id="PS50109"/>
    </source>
</evidence>
<keyword evidence="5" id="KW-0902">Two-component regulatory system</keyword>
<dbReference type="CDD" id="cd00075">
    <property type="entry name" value="HATPase"/>
    <property type="match status" value="1"/>
</dbReference>
<proteinExistence type="predicted"/>
<dbReference type="PANTHER" id="PTHR43711:SF1">
    <property type="entry name" value="HISTIDINE KINASE 1"/>
    <property type="match status" value="1"/>
</dbReference>
<dbReference type="SMART" id="SM00387">
    <property type="entry name" value="HATPase_c"/>
    <property type="match status" value="1"/>
</dbReference>
<dbReference type="EMBL" id="MLJW01008350">
    <property type="protein sequence ID" value="OIQ64179.1"/>
    <property type="molecule type" value="Genomic_DNA"/>
</dbReference>
<organism evidence="7">
    <name type="scientific">mine drainage metagenome</name>
    <dbReference type="NCBI Taxonomy" id="410659"/>
    <lineage>
        <taxon>unclassified sequences</taxon>
        <taxon>metagenomes</taxon>
        <taxon>ecological metagenomes</taxon>
    </lineage>
</organism>
<dbReference type="AlphaFoldDB" id="A0A1J5PG04"/>
<keyword evidence="4 7" id="KW-0418">Kinase</keyword>
<dbReference type="InterPro" id="IPR005467">
    <property type="entry name" value="His_kinase_dom"/>
</dbReference>
<dbReference type="PROSITE" id="PS50109">
    <property type="entry name" value="HIS_KIN"/>
    <property type="match status" value="1"/>
</dbReference>
<sequence length="150" mass="16424">MDFSVVVDDLPELIHWDILKLRYFAVNNLISNALKFVSNGGRVLVRVGINAEGDVLISIADNGPGIPPEERTVIFERFAQASNNTRSFSGSGYGLFNAAHMVRSHFGEITITDGLDGKGVCFNMQIPAIPFPMDKIAIFNDMPNSPNNPN</sequence>
<protein>
    <recommendedName>
        <fullName evidence="2">histidine kinase</fullName>
        <ecNumber evidence="2">2.7.13.3</ecNumber>
    </recommendedName>
</protein>
<evidence type="ECO:0000256" key="5">
    <source>
        <dbReference type="ARBA" id="ARBA00023012"/>
    </source>
</evidence>
<evidence type="ECO:0000256" key="2">
    <source>
        <dbReference type="ARBA" id="ARBA00012438"/>
    </source>
</evidence>
<gene>
    <name evidence="7" type="primary">yycG_5</name>
    <name evidence="7" type="ORF">GALL_542720</name>
</gene>
<name>A0A1J5PG04_9ZZZZ</name>
<dbReference type="GO" id="GO:0000160">
    <property type="term" value="P:phosphorelay signal transduction system"/>
    <property type="evidence" value="ECO:0007669"/>
    <property type="project" value="UniProtKB-KW"/>
</dbReference>
<dbReference type="Pfam" id="PF02518">
    <property type="entry name" value="HATPase_c"/>
    <property type="match status" value="1"/>
</dbReference>
<feature type="domain" description="Histidine kinase" evidence="6">
    <location>
        <begin position="25"/>
        <end position="130"/>
    </location>
</feature>
<dbReference type="InterPro" id="IPR004358">
    <property type="entry name" value="Sig_transdc_His_kin-like_C"/>
</dbReference>
<evidence type="ECO:0000256" key="1">
    <source>
        <dbReference type="ARBA" id="ARBA00000085"/>
    </source>
</evidence>
<dbReference type="Gene3D" id="3.30.565.10">
    <property type="entry name" value="Histidine kinase-like ATPase, C-terminal domain"/>
    <property type="match status" value="1"/>
</dbReference>
<dbReference type="EC" id="2.7.13.3" evidence="2"/>
<reference evidence="7" key="1">
    <citation type="submission" date="2016-10" db="EMBL/GenBank/DDBJ databases">
        <title>Sequence of Gallionella enrichment culture.</title>
        <authorList>
            <person name="Poehlein A."/>
            <person name="Muehling M."/>
            <person name="Daniel R."/>
        </authorList>
    </citation>
    <scope>NUCLEOTIDE SEQUENCE</scope>
</reference>
<keyword evidence="3 7" id="KW-0808">Transferase</keyword>
<dbReference type="GO" id="GO:0004673">
    <property type="term" value="F:protein histidine kinase activity"/>
    <property type="evidence" value="ECO:0007669"/>
    <property type="project" value="UniProtKB-EC"/>
</dbReference>
<dbReference type="SUPFAM" id="SSF55874">
    <property type="entry name" value="ATPase domain of HSP90 chaperone/DNA topoisomerase II/histidine kinase"/>
    <property type="match status" value="1"/>
</dbReference>
<evidence type="ECO:0000313" key="7">
    <source>
        <dbReference type="EMBL" id="OIQ64179.1"/>
    </source>
</evidence>
<dbReference type="InterPro" id="IPR050736">
    <property type="entry name" value="Sensor_HK_Regulatory"/>
</dbReference>
<dbReference type="InterPro" id="IPR003594">
    <property type="entry name" value="HATPase_dom"/>
</dbReference>